<evidence type="ECO:0000256" key="7">
    <source>
        <dbReference type="ARBA" id="ARBA00023086"/>
    </source>
</evidence>
<dbReference type="Pfam" id="PF05733">
    <property type="entry name" value="Tenui_N"/>
    <property type="match status" value="1"/>
</dbReference>
<comment type="subcellular location">
    <subcellularLocation>
        <location evidence="1">Host cytoplasm</location>
    </subcellularLocation>
    <subcellularLocation>
        <location evidence="2">Virion</location>
    </subcellularLocation>
</comment>
<protein>
    <recommendedName>
        <fullName evidence="3">Nucleoprotein</fullName>
    </recommendedName>
    <alternativeName>
        <fullName evidence="9">Nucleocapsid protein</fullName>
    </alternativeName>
</protein>
<accession>A0A7D7F2T7</accession>
<dbReference type="GO" id="GO:0030430">
    <property type="term" value="C:host cell cytoplasm"/>
    <property type="evidence" value="ECO:0007669"/>
    <property type="project" value="UniProtKB-SubCell"/>
</dbReference>
<dbReference type="EMBL" id="MT153352">
    <property type="protein sequence ID" value="QMP82121.1"/>
    <property type="molecule type" value="Viral_cRNA"/>
</dbReference>
<name>A0A7D7F2T7_9VIRU</name>
<keyword evidence="8" id="KW-1035">Host cytoplasm</keyword>
<evidence type="ECO:0000313" key="11">
    <source>
        <dbReference type="EMBL" id="QMP82121.1"/>
    </source>
</evidence>
<evidence type="ECO:0000256" key="9">
    <source>
        <dbReference type="ARBA" id="ARBA00033344"/>
    </source>
</evidence>
<evidence type="ECO:0000256" key="8">
    <source>
        <dbReference type="ARBA" id="ARBA00023200"/>
    </source>
</evidence>
<sequence>MASFYDFSNIPKDDVREALKDFVTALPKDLGVLAESLFRATVKLEFFTNIIALSQTLAYQGFDPAVVLEIFYKKGLAKQDTGEFEIKDSDGQTILTISKKGDFIQDLGLFVLLFVTRGTNWTKIKKRTEDQWVAVFDNKVSTYGVLSTMPTGGYKKDDITIARLASCVPHWVVYFYHRDIGRKLVDLTIINRALDKFKVPNMMQTNMFPPIIPSRFGSRLLPFCYIYSYLLDGVINPKSNKNHSTLVREIETYVNAAHSSKFINENMRSVFFIYFGLVRTDQDELTQQMMTIADVCDDLWSVIALSRNRTEATKAINIRRPLKVAMPNELSLLSLQGDYHSASSQIAEKDTEAEKPKATSSTKSHVEDHREIAFKLSSYNFVISSCKIILEYASSNSINTKDITDEEFFKLYFNDPKADKTDKEILAASLVSMGLEHFIMESTRKSRKK</sequence>
<dbReference type="GO" id="GO:0019013">
    <property type="term" value="C:viral nucleocapsid"/>
    <property type="evidence" value="ECO:0007669"/>
    <property type="project" value="UniProtKB-KW"/>
</dbReference>
<keyword evidence="5" id="KW-0946">Virion</keyword>
<evidence type="ECO:0000256" key="3">
    <source>
        <dbReference type="ARBA" id="ARBA00014389"/>
    </source>
</evidence>
<reference evidence="11" key="2">
    <citation type="submission" date="2020-03" db="EMBL/GenBank/DDBJ databases">
        <authorList>
            <person name="Kafer S."/>
            <person name="Paraskevopoulou S."/>
            <person name="Zirkel F."/>
            <person name="Wieseke N."/>
            <person name="Donath A."/>
            <person name="Petersen M."/>
            <person name="Jones T.C."/>
            <person name="Liu S."/>
            <person name="Zhou X."/>
            <person name="Middendorf M."/>
            <person name="Junglen S."/>
            <person name="Misof B."/>
            <person name="Drosten C."/>
        </authorList>
    </citation>
    <scope>NUCLEOTIDE SEQUENCE</scope>
    <source>
        <strain evidence="11">OKIAV264</strain>
    </source>
</reference>
<dbReference type="InterPro" id="IPR009522">
    <property type="entry name" value="Capsid_Phlebovir/Tenuivir"/>
</dbReference>
<evidence type="ECO:0000256" key="10">
    <source>
        <dbReference type="SAM" id="MobiDB-lite"/>
    </source>
</evidence>
<keyword evidence="4" id="KW-0167">Capsid protein</keyword>
<feature type="region of interest" description="Disordered" evidence="10">
    <location>
        <begin position="344"/>
        <end position="364"/>
    </location>
</feature>
<feature type="compositionally biased region" description="Basic and acidic residues" evidence="10">
    <location>
        <begin position="347"/>
        <end position="357"/>
    </location>
</feature>
<keyword evidence="7 11" id="KW-0543">Viral nucleoprotein</keyword>
<organism evidence="11">
    <name type="scientific">Coleopteran phenui-related virus OKIAV264</name>
    <dbReference type="NCBI Taxonomy" id="2746245"/>
    <lineage>
        <taxon>Viruses</taxon>
        <taxon>Riboviria</taxon>
        <taxon>Orthornavirae</taxon>
        <taxon>Negarnaviricota</taxon>
        <taxon>Polyploviricotina</taxon>
        <taxon>Bunyaviricetes</taxon>
        <taxon>Hareavirales</taxon>
        <taxon>Phenuiviridae</taxon>
    </lineage>
</organism>
<evidence type="ECO:0000256" key="5">
    <source>
        <dbReference type="ARBA" id="ARBA00022844"/>
    </source>
</evidence>
<evidence type="ECO:0000256" key="6">
    <source>
        <dbReference type="ARBA" id="ARBA00022884"/>
    </source>
</evidence>
<evidence type="ECO:0000256" key="1">
    <source>
        <dbReference type="ARBA" id="ARBA00004192"/>
    </source>
</evidence>
<evidence type="ECO:0000256" key="2">
    <source>
        <dbReference type="ARBA" id="ARBA00004328"/>
    </source>
</evidence>
<reference evidence="11" key="1">
    <citation type="journal article" date="2019" name="PLoS Pathog.">
        <title>Re-assessing the diversity of negative strand RNA viruses in insects.</title>
        <authorList>
            <person name="Kafer S."/>
            <person name="Paraskevopoulou S."/>
            <person name="Zirkel F."/>
            <person name="Wieseke N."/>
            <person name="Donath A."/>
            <person name="Petersen M."/>
            <person name="Jones T.C."/>
            <person name="Liu S."/>
            <person name="Zhou X."/>
            <person name="Middendorf M."/>
            <person name="Junglen S."/>
            <person name="Misof B."/>
            <person name="Drosten C."/>
        </authorList>
    </citation>
    <scope>NUCLEOTIDE SEQUENCE</scope>
    <source>
        <strain evidence="11">OKIAV264</strain>
    </source>
</reference>
<dbReference type="GO" id="GO:0003723">
    <property type="term" value="F:RNA binding"/>
    <property type="evidence" value="ECO:0007669"/>
    <property type="project" value="UniProtKB-KW"/>
</dbReference>
<evidence type="ECO:0000256" key="4">
    <source>
        <dbReference type="ARBA" id="ARBA00022561"/>
    </source>
</evidence>
<proteinExistence type="predicted"/>
<keyword evidence="6" id="KW-0694">RNA-binding</keyword>